<sequence>MDRLIKIENLTFTYPGAEAPILKNISLEVEKGDFLAIIGSNGCGKSTLCKTFNGVIPHFIVGDFEGTVEVAGLNTLNEEIGQLSQNVGYVYQDFENQIVRPTVLDDASFACLNYAMEDYELRARRALKLIGLDEKEQDYVWQLSGGQKHLLALASVMALQPEVIVLDEPIAQLDPKHAQQTYEVLKYLNQVHNKTIIVIEHHTEFIAEYCQNVMMMNKGEVVWKLPTREALTRVEELEACDIFPPQITLAAKKLREEGLVTSSGLLPTTVEEGNDFFEQLKGKSFSNQVEEIKEDKGETIISLQNVSVDYRAIKGEKPRILSQFSLDIKRGEKIALIGSNGAGKSTLMKLMTGLLKPTEGEVFVYGQSTKKTTPEALFQKVSLVYQNPEEMFIKDSIEQDIAYSMKVRKIPAYEERTEELMRLFNLNELRERDGRLLSGGQMRRASLAVGIALNPSVLLLDEPTANLDIATRKEIMRTLERLKDVVETAIIATHDMQLVSEWADRIIVLSRGQIMMDGPREEVFENSYICNKVGIVPPEIYRMGKELDPKASCFTVEEFVKGVNYGQVS</sequence>
<dbReference type="GO" id="GO:0016887">
    <property type="term" value="F:ATP hydrolysis activity"/>
    <property type="evidence" value="ECO:0007669"/>
    <property type="project" value="InterPro"/>
</dbReference>
<dbReference type="GO" id="GO:0043190">
    <property type="term" value="C:ATP-binding cassette (ABC) transporter complex"/>
    <property type="evidence" value="ECO:0007669"/>
    <property type="project" value="TreeGrafter"/>
</dbReference>
<proteinExistence type="inferred from homology"/>
<dbReference type="InterPro" id="IPR050095">
    <property type="entry name" value="ECF_ABC_transporter_ATP-bd"/>
</dbReference>
<dbReference type="PROSITE" id="PS50893">
    <property type="entry name" value="ABC_TRANSPORTER_2"/>
    <property type="match status" value="2"/>
</dbReference>
<keyword evidence="11" id="KW-1185">Reference proteome</keyword>
<reference evidence="10" key="1">
    <citation type="journal article" date="2023" name="Int. J. Syst. Evol. Microbiol.">
        <title>&lt;i&gt;Holtiella tumoricola&lt;/i&gt; gen. nov. sp. nov., isolated from a human clinical sample.</title>
        <authorList>
            <person name="Allen-Vercoe E."/>
            <person name="Daigneault M.C."/>
            <person name="Vancuren S.J."/>
            <person name="Cochrane K."/>
            <person name="O'Neal L.L."/>
            <person name="Sankaranarayanan K."/>
            <person name="Lawson P.A."/>
        </authorList>
    </citation>
    <scope>NUCLEOTIDE SEQUENCE</scope>
    <source>
        <strain evidence="10">CC70A</strain>
    </source>
</reference>
<dbReference type="RefSeq" id="WP_271013141.1">
    <property type="nucleotide sequence ID" value="NZ_JAQIFT010000061.1"/>
</dbReference>
<evidence type="ECO:0000256" key="8">
    <source>
        <dbReference type="ARBA" id="ARBA00023136"/>
    </source>
</evidence>
<comment type="similarity">
    <text evidence="2">Belongs to the ABC transporter superfamily.</text>
</comment>
<dbReference type="InterPro" id="IPR017871">
    <property type="entry name" value="ABC_transporter-like_CS"/>
</dbReference>
<keyword evidence="4" id="KW-1003">Cell membrane</keyword>
<dbReference type="PANTHER" id="PTHR43553">
    <property type="entry name" value="HEAVY METAL TRANSPORTER"/>
    <property type="match status" value="1"/>
</dbReference>
<dbReference type="GO" id="GO:0042626">
    <property type="term" value="F:ATPase-coupled transmembrane transporter activity"/>
    <property type="evidence" value="ECO:0007669"/>
    <property type="project" value="TreeGrafter"/>
</dbReference>
<keyword evidence="7" id="KW-1278">Translocase</keyword>
<keyword evidence="5" id="KW-0547">Nucleotide-binding</keyword>
<keyword evidence="3" id="KW-0813">Transport</keyword>
<organism evidence="10 11">
    <name type="scientific">Holtiella tumoricola</name>
    <dbReference type="NCBI Taxonomy" id="3018743"/>
    <lineage>
        <taxon>Bacteria</taxon>
        <taxon>Bacillati</taxon>
        <taxon>Bacillota</taxon>
        <taxon>Clostridia</taxon>
        <taxon>Lachnospirales</taxon>
        <taxon>Cellulosilyticaceae</taxon>
        <taxon>Holtiella</taxon>
    </lineage>
</organism>
<dbReference type="FunFam" id="3.40.50.300:FF:000224">
    <property type="entry name" value="Energy-coupling factor transporter ATP-binding protein EcfA"/>
    <property type="match status" value="1"/>
</dbReference>
<dbReference type="InterPro" id="IPR027417">
    <property type="entry name" value="P-loop_NTPase"/>
</dbReference>
<name>A0AA42J2J2_9FIRM</name>
<dbReference type="GO" id="GO:0005524">
    <property type="term" value="F:ATP binding"/>
    <property type="evidence" value="ECO:0007669"/>
    <property type="project" value="UniProtKB-KW"/>
</dbReference>
<evidence type="ECO:0000256" key="3">
    <source>
        <dbReference type="ARBA" id="ARBA00022448"/>
    </source>
</evidence>
<evidence type="ECO:0000313" key="11">
    <source>
        <dbReference type="Proteomes" id="UP001169242"/>
    </source>
</evidence>
<dbReference type="InterPro" id="IPR015856">
    <property type="entry name" value="ABC_transpr_CbiO/EcfA_su"/>
</dbReference>
<dbReference type="NCBIfam" id="NF010167">
    <property type="entry name" value="PRK13648.1"/>
    <property type="match status" value="2"/>
</dbReference>
<dbReference type="PROSITE" id="PS00211">
    <property type="entry name" value="ABC_TRANSPORTER_1"/>
    <property type="match status" value="1"/>
</dbReference>
<evidence type="ECO:0000259" key="9">
    <source>
        <dbReference type="PROSITE" id="PS50893"/>
    </source>
</evidence>
<dbReference type="Gene3D" id="3.40.50.300">
    <property type="entry name" value="P-loop containing nucleotide triphosphate hydrolases"/>
    <property type="match status" value="2"/>
</dbReference>
<accession>A0AA42J2J2</accession>
<dbReference type="SUPFAM" id="SSF52540">
    <property type="entry name" value="P-loop containing nucleoside triphosphate hydrolases"/>
    <property type="match status" value="2"/>
</dbReference>
<evidence type="ECO:0000256" key="7">
    <source>
        <dbReference type="ARBA" id="ARBA00022967"/>
    </source>
</evidence>
<dbReference type="Proteomes" id="UP001169242">
    <property type="component" value="Unassembled WGS sequence"/>
</dbReference>
<comment type="caution">
    <text evidence="10">The sequence shown here is derived from an EMBL/GenBank/DDBJ whole genome shotgun (WGS) entry which is preliminary data.</text>
</comment>
<protein>
    <submittedName>
        <fullName evidence="10">Energy-coupling factor transporter ATPase</fullName>
    </submittedName>
</protein>
<evidence type="ECO:0000256" key="6">
    <source>
        <dbReference type="ARBA" id="ARBA00022840"/>
    </source>
</evidence>
<evidence type="ECO:0000313" key="10">
    <source>
        <dbReference type="EMBL" id="MDA3733263.1"/>
    </source>
</evidence>
<evidence type="ECO:0000256" key="5">
    <source>
        <dbReference type="ARBA" id="ARBA00022741"/>
    </source>
</evidence>
<gene>
    <name evidence="10" type="ORF">PBV87_17430</name>
</gene>
<evidence type="ECO:0000256" key="4">
    <source>
        <dbReference type="ARBA" id="ARBA00022475"/>
    </source>
</evidence>
<keyword evidence="6" id="KW-0067">ATP-binding</keyword>
<evidence type="ECO:0000256" key="2">
    <source>
        <dbReference type="ARBA" id="ARBA00005417"/>
    </source>
</evidence>
<dbReference type="InterPro" id="IPR003439">
    <property type="entry name" value="ABC_transporter-like_ATP-bd"/>
</dbReference>
<dbReference type="SMART" id="SM00382">
    <property type="entry name" value="AAA"/>
    <property type="match status" value="2"/>
</dbReference>
<comment type="subcellular location">
    <subcellularLocation>
        <location evidence="1">Cell membrane</location>
        <topology evidence="1">Peripheral membrane protein</topology>
    </subcellularLocation>
</comment>
<dbReference type="InterPro" id="IPR003593">
    <property type="entry name" value="AAA+_ATPase"/>
</dbReference>
<keyword evidence="8" id="KW-0472">Membrane</keyword>
<dbReference type="CDD" id="cd03225">
    <property type="entry name" value="ABC_cobalt_CbiO_domain1"/>
    <property type="match status" value="2"/>
</dbReference>
<evidence type="ECO:0000256" key="1">
    <source>
        <dbReference type="ARBA" id="ARBA00004202"/>
    </source>
</evidence>
<feature type="domain" description="ABC transporter" evidence="9">
    <location>
        <begin position="5"/>
        <end position="243"/>
    </location>
</feature>
<feature type="domain" description="ABC transporter" evidence="9">
    <location>
        <begin position="301"/>
        <end position="536"/>
    </location>
</feature>
<dbReference type="Pfam" id="PF00005">
    <property type="entry name" value="ABC_tran"/>
    <property type="match status" value="2"/>
</dbReference>
<dbReference type="EMBL" id="JAQIFT010000061">
    <property type="protein sequence ID" value="MDA3733263.1"/>
    <property type="molecule type" value="Genomic_DNA"/>
</dbReference>
<dbReference type="AlphaFoldDB" id="A0AA42J2J2"/>